<feature type="compositionally biased region" description="Polar residues" evidence="1">
    <location>
        <begin position="629"/>
        <end position="641"/>
    </location>
</feature>
<name>A0A1X7T925_AMPQE</name>
<organism evidence="2">
    <name type="scientific">Amphimedon queenslandica</name>
    <name type="common">Sponge</name>
    <dbReference type="NCBI Taxonomy" id="400682"/>
    <lineage>
        <taxon>Eukaryota</taxon>
        <taxon>Metazoa</taxon>
        <taxon>Porifera</taxon>
        <taxon>Demospongiae</taxon>
        <taxon>Heteroscleromorpha</taxon>
        <taxon>Haplosclerida</taxon>
        <taxon>Niphatidae</taxon>
        <taxon>Amphimedon</taxon>
    </lineage>
</organism>
<dbReference type="InParanoid" id="A0A1X7T925"/>
<feature type="region of interest" description="Disordered" evidence="1">
    <location>
        <begin position="595"/>
        <end position="641"/>
    </location>
</feature>
<evidence type="ECO:0000256" key="1">
    <source>
        <dbReference type="SAM" id="MobiDB-lite"/>
    </source>
</evidence>
<dbReference type="AlphaFoldDB" id="A0A1X7T925"/>
<accession>A0A1X7T925</accession>
<feature type="compositionally biased region" description="Basic and acidic residues" evidence="1">
    <location>
        <begin position="617"/>
        <end position="626"/>
    </location>
</feature>
<reference evidence="2" key="1">
    <citation type="submission" date="2017-05" db="UniProtKB">
        <authorList>
            <consortium name="EnsemblMetazoa"/>
        </authorList>
    </citation>
    <scope>IDENTIFICATION</scope>
</reference>
<evidence type="ECO:0000313" key="2">
    <source>
        <dbReference type="EnsemblMetazoa" id="Aqu2.1.11016_001"/>
    </source>
</evidence>
<dbReference type="EnsemblMetazoa" id="Aqu2.1.11016_001">
    <property type="protein sequence ID" value="Aqu2.1.11016_001"/>
    <property type="gene ID" value="Aqu2.1.11016"/>
</dbReference>
<sequence length="724" mass="81618">MASGHHKKIHKKLYSKYGRPGSIIQLETVLIKKLNQQEFELFQQKVLEDPPPTETRYVESLFVLFISNTFKKEGKYTKLGEILNKIKENERFNFKILVCRLAFLKVQGLNPDSVELSNALLQQGLESFTSADALGLIDVRTHHDEPYSAGNGYCFIDVLIQKFLAAVFLIWEPLMVLLDFIKQHVISQTNKLTEDGGEIGRDCSEVLTYVFGLAKCGLNDSLSDALPSIIQFMCQTIVTTEPIIDDRIALVILACLRQAQDFTLCRKVHHEHFKRQIFSYKFSFLDLTDLAYYLSCTSSEQQSWTIYYSDKVTGNSISSFLGSIYQQYKITVHSKLQPDITMKEQGRIVISNRNLDHLKSVLLSSVASVHSDMSMVLGMEAMQEGMSPTPHLPSADPSSTLSSLASPLPYKFGYISKEKYEAMQTAENVMYFNMVKDVMATSLQPYSKQPLECQYRKADHIWITGSQSLRHHFYKSVLIAPYVPMHWVKVKQPDGNPELEAKYERRANDEMSLPTVSPETSEIVLLNSHRYTQIAITTLTGEQSVISLYNNSEEAEPPGFIGCDYLAPSHELKGKVLWKELKPFDIVKDERVGRELPLPSKRGTESGDMTATTASKALDEDPDRFKPSTRPTSSVYDTTKSTAGGIRPLGVTTANEQQIKRQALEAFDTAGQCFYGDNIKFFSGKVYTQPNALPGARVLREGGNGLVLEVRSGYVYMNVQCTIW</sequence>
<proteinExistence type="predicted"/>
<protein>
    <submittedName>
        <fullName evidence="2">Uncharacterized protein</fullName>
    </submittedName>
</protein>